<evidence type="ECO:0000259" key="1">
    <source>
        <dbReference type="PROSITE" id="PS50097"/>
    </source>
</evidence>
<dbReference type="Gene3D" id="2.60.210.10">
    <property type="entry name" value="Apoptosis, Tumor Necrosis Factor Receptor Associated Protein 2, Chain A"/>
    <property type="match status" value="1"/>
</dbReference>
<comment type="caution">
    <text evidence="3">The sequence shown here is derived from an EMBL/GenBank/DDBJ whole genome shotgun (WGS) entry which is preliminary data.</text>
</comment>
<evidence type="ECO:0000313" key="3">
    <source>
        <dbReference type="EMBL" id="GBN49088.1"/>
    </source>
</evidence>
<proteinExistence type="predicted"/>
<dbReference type="InterPro" id="IPR000210">
    <property type="entry name" value="BTB/POZ_dom"/>
</dbReference>
<dbReference type="EMBL" id="BGPR01214448">
    <property type="protein sequence ID" value="GBN49088.1"/>
    <property type="molecule type" value="Genomic_DNA"/>
</dbReference>
<dbReference type="Proteomes" id="UP000499080">
    <property type="component" value="Unassembled WGS sequence"/>
</dbReference>
<dbReference type="SUPFAM" id="SSF49599">
    <property type="entry name" value="TRAF domain-like"/>
    <property type="match status" value="1"/>
</dbReference>
<dbReference type="Pfam" id="PF22486">
    <property type="entry name" value="MATH_2"/>
    <property type="match status" value="1"/>
</dbReference>
<evidence type="ECO:0000259" key="2">
    <source>
        <dbReference type="PROSITE" id="PS50144"/>
    </source>
</evidence>
<evidence type="ECO:0000313" key="4">
    <source>
        <dbReference type="EMBL" id="GBN49181.1"/>
    </source>
</evidence>
<dbReference type="InterPro" id="IPR011333">
    <property type="entry name" value="SKP1/BTB/POZ_sf"/>
</dbReference>
<evidence type="ECO:0000313" key="5">
    <source>
        <dbReference type="Proteomes" id="UP000499080"/>
    </source>
</evidence>
<dbReference type="Gene3D" id="1.25.40.420">
    <property type="match status" value="1"/>
</dbReference>
<reference evidence="3 5" key="1">
    <citation type="journal article" date="2019" name="Sci. Rep.">
        <title>Orb-weaving spider Araneus ventricosus genome elucidates the spidroin gene catalogue.</title>
        <authorList>
            <person name="Kono N."/>
            <person name="Nakamura H."/>
            <person name="Ohtoshi R."/>
            <person name="Moran D.A.P."/>
            <person name="Shinohara A."/>
            <person name="Yoshida Y."/>
            <person name="Fujiwara M."/>
            <person name="Mori M."/>
            <person name="Tomita M."/>
            <person name="Arakawa K."/>
        </authorList>
    </citation>
    <scope>NUCLEOTIDE SEQUENCE [LARGE SCALE GENOMIC DNA]</scope>
</reference>
<feature type="domain" description="MATH" evidence="2">
    <location>
        <begin position="11"/>
        <end position="141"/>
    </location>
</feature>
<dbReference type="PROSITE" id="PS50144">
    <property type="entry name" value="MATH"/>
    <property type="match status" value="1"/>
</dbReference>
<name>A0A4Y2PAU0_ARAVE</name>
<dbReference type="CDD" id="cd00121">
    <property type="entry name" value="MATH"/>
    <property type="match status" value="1"/>
</dbReference>
<gene>
    <name evidence="3" type="primary">spop_144</name>
    <name evidence="4" type="synonym">spop_156</name>
    <name evidence="3" type="ORF">AVEN_14741_1</name>
    <name evidence="4" type="ORF">AVEN_159841_1</name>
</gene>
<dbReference type="EMBL" id="BGPR01214491">
    <property type="protein sequence ID" value="GBN49181.1"/>
    <property type="molecule type" value="Genomic_DNA"/>
</dbReference>
<dbReference type="PANTHER" id="PTHR24413">
    <property type="entry name" value="SPECKLE-TYPE POZ PROTEIN"/>
    <property type="match status" value="1"/>
</dbReference>
<dbReference type="SUPFAM" id="SSF54695">
    <property type="entry name" value="POZ domain"/>
    <property type="match status" value="1"/>
</dbReference>
<dbReference type="OrthoDB" id="6359816at2759"/>
<dbReference type="CDD" id="cd18186">
    <property type="entry name" value="BTB_POZ_ZBTB_KLHL-like"/>
    <property type="match status" value="1"/>
</dbReference>
<dbReference type="InterPro" id="IPR002083">
    <property type="entry name" value="MATH/TRAF_dom"/>
</dbReference>
<dbReference type="InterPro" id="IPR008974">
    <property type="entry name" value="TRAF-like"/>
</dbReference>
<dbReference type="Gene3D" id="3.30.710.10">
    <property type="entry name" value="Potassium Channel Kv1.1, Chain A"/>
    <property type="match status" value="1"/>
</dbReference>
<dbReference type="PROSITE" id="PS50097">
    <property type="entry name" value="BTB"/>
    <property type="match status" value="1"/>
</dbReference>
<accession>A0A4Y2PAU0</accession>
<keyword evidence="5" id="KW-1185">Reference proteome</keyword>
<protein>
    <submittedName>
        <fullName evidence="3">Speckle-type POZ protein</fullName>
    </submittedName>
</protein>
<dbReference type="GO" id="GO:0030163">
    <property type="term" value="P:protein catabolic process"/>
    <property type="evidence" value="ECO:0007669"/>
    <property type="project" value="UniProtKB-ARBA"/>
</dbReference>
<sequence length="500" mass="57760">MATGNEGETNGCTFQWKIENISHCWWLFAEGMASPSFIADALEGTKWCLFLYLTGNRNEDDVSVYLHRKGDCSGPNIIEINFQLAFLGADGSLLKERSLSKQGFLRKSSKGFHKFESRKKMFFTEKEAFLPQDALMFQCTLWRKDESLVKSKHFYARTVFNVSRSFFVWSIRNFSTVNAGLRRKFKDNLFDFDLVLNEDIDKKLDIDMISLDDSVRYISFNTSIIDLEEKKENCGIKNCSADDLKVGVLSPVLIFPKKLMENKSRYLPNDVLSLGFEFAFWTKESESSIWKLQTKGKRGVKRKMPYSRKEIPQHTAALATDLKSMYKHGIFVDTELRTWAQTFPAHRNILSARSPVFRSMFMNDMKETNSGHVDITDFEADTVNRMLLYIYTDCLEDLHFESASKLYTIADKYEILSLRSRCSSFLQDNLRPTNACDVLILADRHQDDDLKSAVQDYIVEHNEVFSSLGWKIFMDTNVKLAADIMYRKVLNPGKIYPCNV</sequence>
<organism evidence="3 5">
    <name type="scientific">Araneus ventricosus</name>
    <name type="common">Orbweaver spider</name>
    <name type="synonym">Epeira ventricosa</name>
    <dbReference type="NCBI Taxonomy" id="182803"/>
    <lineage>
        <taxon>Eukaryota</taxon>
        <taxon>Metazoa</taxon>
        <taxon>Ecdysozoa</taxon>
        <taxon>Arthropoda</taxon>
        <taxon>Chelicerata</taxon>
        <taxon>Arachnida</taxon>
        <taxon>Araneae</taxon>
        <taxon>Araneomorphae</taxon>
        <taxon>Entelegynae</taxon>
        <taxon>Araneoidea</taxon>
        <taxon>Araneidae</taxon>
        <taxon>Araneus</taxon>
    </lineage>
</organism>
<dbReference type="Pfam" id="PF00651">
    <property type="entry name" value="BTB"/>
    <property type="match status" value="1"/>
</dbReference>
<dbReference type="SMART" id="SM00225">
    <property type="entry name" value="BTB"/>
    <property type="match status" value="1"/>
</dbReference>
<dbReference type="AlphaFoldDB" id="A0A4Y2PAU0"/>
<feature type="domain" description="BTB" evidence="1">
    <location>
        <begin position="332"/>
        <end position="393"/>
    </location>
</feature>